<dbReference type="SMART" id="SM00271">
    <property type="entry name" value="DnaJ"/>
    <property type="match status" value="1"/>
</dbReference>
<protein>
    <submittedName>
        <fullName evidence="6">Uncharacterized protein</fullName>
    </submittedName>
</protein>
<keyword evidence="4" id="KW-0143">Chaperone</keyword>
<dbReference type="GO" id="GO:0016020">
    <property type="term" value="C:membrane"/>
    <property type="evidence" value="ECO:0007669"/>
    <property type="project" value="UniProtKB-SubCell"/>
</dbReference>
<dbReference type="Gene3D" id="1.10.287.110">
    <property type="entry name" value="DnaJ domain"/>
    <property type="match status" value="1"/>
</dbReference>
<reference evidence="6" key="1">
    <citation type="submission" date="2022-08" db="UniProtKB">
        <authorList>
            <consortium name="EnsemblMetazoa"/>
        </authorList>
    </citation>
    <scope>IDENTIFICATION</scope>
    <source>
        <strain evidence="6">Israel</strain>
    </source>
</reference>
<dbReference type="AlphaFoldDB" id="A0A1B0DMK7"/>
<dbReference type="PROSITE" id="PS50076">
    <property type="entry name" value="DNAJ_2"/>
    <property type="match status" value="1"/>
</dbReference>
<evidence type="ECO:0000256" key="5">
    <source>
        <dbReference type="ARBA" id="ARBA00023288"/>
    </source>
</evidence>
<dbReference type="InterPro" id="IPR036869">
    <property type="entry name" value="J_dom_sf"/>
</dbReference>
<dbReference type="PANTHER" id="PTHR44027:SF7">
    <property type="entry name" value="DNAJ HOMOLOG SUBFAMILY C MEMBER 5 HOMOLOG"/>
    <property type="match status" value="1"/>
</dbReference>
<dbReference type="Proteomes" id="UP000092462">
    <property type="component" value="Unassembled WGS sequence"/>
</dbReference>
<dbReference type="PRINTS" id="PR00625">
    <property type="entry name" value="JDOMAIN"/>
</dbReference>
<dbReference type="InterPro" id="IPR001623">
    <property type="entry name" value="DnaJ_domain"/>
</dbReference>
<evidence type="ECO:0000313" key="6">
    <source>
        <dbReference type="EnsemblMetazoa" id="PPAI009599-PA"/>
    </source>
</evidence>
<dbReference type="SUPFAM" id="SSF46565">
    <property type="entry name" value="Chaperone J-domain"/>
    <property type="match status" value="1"/>
</dbReference>
<name>A0A1B0DMK7_PHLPP</name>
<keyword evidence="2" id="KW-0472">Membrane</keyword>
<organism evidence="6 7">
    <name type="scientific">Phlebotomus papatasi</name>
    <name type="common">Sandfly</name>
    <dbReference type="NCBI Taxonomy" id="29031"/>
    <lineage>
        <taxon>Eukaryota</taxon>
        <taxon>Metazoa</taxon>
        <taxon>Ecdysozoa</taxon>
        <taxon>Arthropoda</taxon>
        <taxon>Hexapoda</taxon>
        <taxon>Insecta</taxon>
        <taxon>Pterygota</taxon>
        <taxon>Neoptera</taxon>
        <taxon>Endopterygota</taxon>
        <taxon>Diptera</taxon>
        <taxon>Nematocera</taxon>
        <taxon>Psychodoidea</taxon>
        <taxon>Psychodidae</taxon>
        <taxon>Phlebotomus</taxon>
        <taxon>Phlebotomus</taxon>
    </lineage>
</organism>
<keyword evidence="5" id="KW-0449">Lipoprotein</keyword>
<dbReference type="Pfam" id="PF00226">
    <property type="entry name" value="DnaJ"/>
    <property type="match status" value="1"/>
</dbReference>
<dbReference type="GO" id="GO:0061177">
    <property type="term" value="C:type Is terminal bouton"/>
    <property type="evidence" value="ECO:0007669"/>
    <property type="project" value="TreeGrafter"/>
</dbReference>
<evidence type="ECO:0000256" key="2">
    <source>
        <dbReference type="ARBA" id="ARBA00023136"/>
    </source>
</evidence>
<evidence type="ECO:0000313" key="7">
    <source>
        <dbReference type="Proteomes" id="UP000092462"/>
    </source>
</evidence>
<dbReference type="PANTHER" id="PTHR44027">
    <property type="entry name" value="DNAJ HOMOLOG SUBFAMILY C MEMBER 5 HOMOLOG"/>
    <property type="match status" value="1"/>
</dbReference>
<evidence type="ECO:0000256" key="1">
    <source>
        <dbReference type="ARBA" id="ARBA00004635"/>
    </source>
</evidence>
<dbReference type="VEuPathDB" id="VectorBase:PPAI009599"/>
<dbReference type="GO" id="GO:1900073">
    <property type="term" value="P:regulation of neuromuscular synaptic transmission"/>
    <property type="evidence" value="ECO:0007669"/>
    <property type="project" value="TreeGrafter"/>
</dbReference>
<dbReference type="EMBL" id="AJVK01037331">
    <property type="status" value="NOT_ANNOTATED_CDS"/>
    <property type="molecule type" value="Genomic_DNA"/>
</dbReference>
<comment type="subcellular location">
    <subcellularLocation>
        <location evidence="1">Membrane</location>
        <topology evidence="1">Lipid-anchor</topology>
    </subcellularLocation>
</comment>
<dbReference type="CDD" id="cd06257">
    <property type="entry name" value="DnaJ"/>
    <property type="match status" value="1"/>
</dbReference>
<dbReference type="EnsemblMetazoa" id="PPAI009599-RA">
    <property type="protein sequence ID" value="PPAI009599-PA"/>
    <property type="gene ID" value="PPAI009599"/>
</dbReference>
<accession>A0A1B0DMK7</accession>
<evidence type="ECO:0000256" key="4">
    <source>
        <dbReference type="ARBA" id="ARBA00023186"/>
    </source>
</evidence>
<sequence>MQQLLEKTSICADAMNMESSPYSGVDRTSGDTLYETLGLQKTATADDIKKTYRKLALKYHPDKNPNNPEAAEK</sequence>
<dbReference type="GO" id="GO:0005737">
    <property type="term" value="C:cytoplasm"/>
    <property type="evidence" value="ECO:0007669"/>
    <property type="project" value="UniProtKB-ARBA"/>
</dbReference>
<proteinExistence type="predicted"/>
<evidence type="ECO:0000256" key="3">
    <source>
        <dbReference type="ARBA" id="ARBA00023139"/>
    </source>
</evidence>
<dbReference type="InterPro" id="IPR051434">
    <property type="entry name" value="DnaJ_C_subfamily_member5"/>
</dbReference>
<keyword evidence="7" id="KW-1185">Reference proteome</keyword>
<keyword evidence="3" id="KW-0564">Palmitate</keyword>